<feature type="region of interest" description="Disordered" evidence="1">
    <location>
        <begin position="175"/>
        <end position="210"/>
    </location>
</feature>
<keyword evidence="3" id="KW-1185">Reference proteome</keyword>
<dbReference type="Proteomes" id="UP001479933">
    <property type="component" value="Chromosome"/>
</dbReference>
<sequence>MADAHHCSSTTTAVPVTAGAHLPASCTVTLSCEECSAPRHDVVIETDWTVTTPSTQEHSCRAAGGDAGRARRAYRALTRRPVPGLTVLSPLTDSDFDDRFAAVGGRSRNAVDILTTLLRRFDIPSPAPADCPIDDLPPMAGLTDDVVVPGILAALVRSADFGRLCARIVASPVPDHREGSAVPGSTRWSRDDDAHADGSEADRTVASEWAQPPQFGRVGDRIFLVSLIGGRRAIRVRRGNRVITVPIDEADVDSRTPVDVDDPLYRLSAAMVEAVDRSAAGTPLRRTEALPRQLHECGEYFEAMICLVYAYPGRRPPWSVRICLILVGLALRGVVPRHDARGVIDIVSRHLVVSAPELYGLPREFADRWTIATGPAPQHVDVDALAQRTDLWLRSILAEAAPIDGPEQFLHAVTVTRRPHDLVCTWGPESTAFQYSRVGHEAPIWEATAEPTARTRLIQAAYLLAFTDVTGVATILPPVSGDATKQAVRSAYVRSIFDVPALARLTSVPLPA</sequence>
<accession>A0ABZ2TY21</accession>
<gene>
    <name evidence="2" type="ORF">RVF87_14900</name>
</gene>
<dbReference type="RefSeq" id="WP_066162412.1">
    <property type="nucleotide sequence ID" value="NZ_CP136137.1"/>
</dbReference>
<evidence type="ECO:0000313" key="2">
    <source>
        <dbReference type="EMBL" id="WYY06350.1"/>
    </source>
</evidence>
<dbReference type="EMBL" id="CP136137">
    <property type="protein sequence ID" value="WYY06350.1"/>
    <property type="molecule type" value="Genomic_DNA"/>
</dbReference>
<organism evidence="2 3">
    <name type="scientific">Gordonia hydrophobica</name>
    <dbReference type="NCBI Taxonomy" id="40516"/>
    <lineage>
        <taxon>Bacteria</taxon>
        <taxon>Bacillati</taxon>
        <taxon>Actinomycetota</taxon>
        <taxon>Actinomycetes</taxon>
        <taxon>Mycobacteriales</taxon>
        <taxon>Gordoniaceae</taxon>
        <taxon>Gordonia</taxon>
    </lineage>
</organism>
<protein>
    <recommendedName>
        <fullName evidence="4">Condensation domain-containing protein</fullName>
    </recommendedName>
</protein>
<reference evidence="2 3" key="1">
    <citation type="journal article" date="2023" name="Virus Evol.">
        <title>Computational host range prediction-The good, the bad, and the ugly.</title>
        <authorList>
            <person name="Howell A.A."/>
            <person name="Versoza C.J."/>
            <person name="Pfeifer S.P."/>
        </authorList>
    </citation>
    <scope>NUCLEOTIDE SEQUENCE [LARGE SCALE GENOMIC DNA]</scope>
    <source>
        <strain evidence="2 3">1610/1b</strain>
    </source>
</reference>
<name>A0ABZ2TY21_9ACTN</name>
<evidence type="ECO:0000313" key="3">
    <source>
        <dbReference type="Proteomes" id="UP001479933"/>
    </source>
</evidence>
<evidence type="ECO:0008006" key="4">
    <source>
        <dbReference type="Google" id="ProtNLM"/>
    </source>
</evidence>
<evidence type="ECO:0000256" key="1">
    <source>
        <dbReference type="SAM" id="MobiDB-lite"/>
    </source>
</evidence>
<proteinExistence type="predicted"/>
<feature type="compositionally biased region" description="Basic and acidic residues" evidence="1">
    <location>
        <begin position="188"/>
        <end position="205"/>
    </location>
</feature>